<feature type="region of interest" description="Disordered" evidence="1">
    <location>
        <begin position="1"/>
        <end position="31"/>
    </location>
</feature>
<accession>A0AAJ0MJR8</accession>
<organism evidence="2 3">
    <name type="scientific">Lasiosphaeria hispida</name>
    <dbReference type="NCBI Taxonomy" id="260671"/>
    <lineage>
        <taxon>Eukaryota</taxon>
        <taxon>Fungi</taxon>
        <taxon>Dikarya</taxon>
        <taxon>Ascomycota</taxon>
        <taxon>Pezizomycotina</taxon>
        <taxon>Sordariomycetes</taxon>
        <taxon>Sordariomycetidae</taxon>
        <taxon>Sordariales</taxon>
        <taxon>Lasiosphaeriaceae</taxon>
        <taxon>Lasiosphaeria</taxon>
    </lineage>
</organism>
<protein>
    <submittedName>
        <fullName evidence="2">Uncharacterized protein</fullName>
    </submittedName>
</protein>
<reference evidence="2" key="2">
    <citation type="submission" date="2023-06" db="EMBL/GenBank/DDBJ databases">
        <authorList>
            <consortium name="Lawrence Berkeley National Laboratory"/>
            <person name="Haridas S."/>
            <person name="Hensen N."/>
            <person name="Bonometti L."/>
            <person name="Westerberg I."/>
            <person name="Brannstrom I.O."/>
            <person name="Guillou S."/>
            <person name="Cros-Aarteil S."/>
            <person name="Calhoun S."/>
            <person name="Kuo A."/>
            <person name="Mondo S."/>
            <person name="Pangilinan J."/>
            <person name="Riley R."/>
            <person name="Labutti K."/>
            <person name="Andreopoulos B."/>
            <person name="Lipzen A."/>
            <person name="Chen C."/>
            <person name="Yanf M."/>
            <person name="Daum C."/>
            <person name="Ng V."/>
            <person name="Clum A."/>
            <person name="Steindorff A."/>
            <person name="Ohm R."/>
            <person name="Martin F."/>
            <person name="Silar P."/>
            <person name="Natvig D."/>
            <person name="Lalanne C."/>
            <person name="Gautier V."/>
            <person name="Ament-Velasquez S.L."/>
            <person name="Kruys A."/>
            <person name="Hutchinson M.I."/>
            <person name="Powell A.J."/>
            <person name="Barry K."/>
            <person name="Miller A.N."/>
            <person name="Grigoriev I.V."/>
            <person name="Debuchy R."/>
            <person name="Gladieux P."/>
            <person name="Thoren M.H."/>
            <person name="Johannesson H."/>
        </authorList>
    </citation>
    <scope>NUCLEOTIDE SEQUENCE</scope>
    <source>
        <strain evidence="2">CBS 955.72</strain>
    </source>
</reference>
<comment type="caution">
    <text evidence="2">The sequence shown here is derived from an EMBL/GenBank/DDBJ whole genome shotgun (WGS) entry which is preliminary data.</text>
</comment>
<evidence type="ECO:0000313" key="2">
    <source>
        <dbReference type="EMBL" id="KAK3363060.1"/>
    </source>
</evidence>
<evidence type="ECO:0000256" key="1">
    <source>
        <dbReference type="SAM" id="MobiDB-lite"/>
    </source>
</evidence>
<dbReference type="AlphaFoldDB" id="A0AAJ0MJR8"/>
<evidence type="ECO:0000313" key="3">
    <source>
        <dbReference type="Proteomes" id="UP001275084"/>
    </source>
</evidence>
<reference evidence="2" key="1">
    <citation type="journal article" date="2023" name="Mol. Phylogenet. Evol.">
        <title>Genome-scale phylogeny and comparative genomics of the fungal order Sordariales.</title>
        <authorList>
            <person name="Hensen N."/>
            <person name="Bonometti L."/>
            <person name="Westerberg I."/>
            <person name="Brannstrom I.O."/>
            <person name="Guillou S."/>
            <person name="Cros-Aarteil S."/>
            <person name="Calhoun S."/>
            <person name="Haridas S."/>
            <person name="Kuo A."/>
            <person name="Mondo S."/>
            <person name="Pangilinan J."/>
            <person name="Riley R."/>
            <person name="LaButti K."/>
            <person name="Andreopoulos B."/>
            <person name="Lipzen A."/>
            <person name="Chen C."/>
            <person name="Yan M."/>
            <person name="Daum C."/>
            <person name="Ng V."/>
            <person name="Clum A."/>
            <person name="Steindorff A."/>
            <person name="Ohm R.A."/>
            <person name="Martin F."/>
            <person name="Silar P."/>
            <person name="Natvig D.O."/>
            <person name="Lalanne C."/>
            <person name="Gautier V."/>
            <person name="Ament-Velasquez S.L."/>
            <person name="Kruys A."/>
            <person name="Hutchinson M.I."/>
            <person name="Powell A.J."/>
            <person name="Barry K."/>
            <person name="Miller A.N."/>
            <person name="Grigoriev I.V."/>
            <person name="Debuchy R."/>
            <person name="Gladieux P."/>
            <person name="Hiltunen Thoren M."/>
            <person name="Johannesson H."/>
        </authorList>
    </citation>
    <scope>NUCLEOTIDE SEQUENCE</scope>
    <source>
        <strain evidence="2">CBS 955.72</strain>
    </source>
</reference>
<name>A0AAJ0MJR8_9PEZI</name>
<dbReference type="EMBL" id="JAUIQD010000001">
    <property type="protein sequence ID" value="KAK3363060.1"/>
    <property type="molecule type" value="Genomic_DNA"/>
</dbReference>
<sequence length="199" mass="21798">MHRIALHRIASSSQGGTGGAKSAQIRHGSRRGRLWSARHRLEELPPPCLTALTSLVAPASVSLLAPARTHSGGRRRQWWPRMRPAGRDRVFPGWWKRRAFGLLSSADGRPTALTPRPIGLEMTPFVAHEPCRKQERQTPIYCPSPAAVLWPRLCVISGELRSGEGDSGWRPGGRGPGAGANRYAGGDHVACHFVREDLE</sequence>
<dbReference type="Proteomes" id="UP001275084">
    <property type="component" value="Unassembled WGS sequence"/>
</dbReference>
<feature type="region of interest" description="Disordered" evidence="1">
    <location>
        <begin position="162"/>
        <end position="181"/>
    </location>
</feature>
<proteinExistence type="predicted"/>
<gene>
    <name evidence="2" type="ORF">B0T25DRAFT_28911</name>
</gene>
<keyword evidence="3" id="KW-1185">Reference proteome</keyword>